<comment type="caution">
    <text evidence="1">The sequence shown here is derived from an EMBL/GenBank/DDBJ whole genome shotgun (WGS) entry which is preliminary data.</text>
</comment>
<dbReference type="EMBL" id="MU394354">
    <property type="protein sequence ID" value="KAI6083309.1"/>
    <property type="molecule type" value="Genomic_DNA"/>
</dbReference>
<evidence type="ECO:0000313" key="1">
    <source>
        <dbReference type="EMBL" id="KAI6083309.1"/>
    </source>
</evidence>
<sequence>MPTKKIITIFGATGLQGGAVVSTFLNDPTLKNEWTVRGVTRDVTKDSALDLAKQGVEMVAADLDDKPSLLEAMKGSHTVFGVTNYWEKGDMQLEIQQGKNLADAAKESGIQHYIWSCVYSATKLSEGKLAHVYHFDGKAEVAEYVETLGIPASYFMPGFYMSNLPGQMFKLSPDNTYTLGLPIASTAPIPMYDTRDTGIYVKAIVLNKDKLLGKRLLGATSYMTGKEIVDSFKKAFPEAGRTARYVEVPETVYRNDMKSKGVPDYMAEEMYENFRLMQDFGYYGGEALDATHQLTDGLLTTWEEHAKSARVWAHLK</sequence>
<gene>
    <name evidence="1" type="ORF">F4821DRAFT_194231</name>
</gene>
<keyword evidence="2" id="KW-1185">Reference proteome</keyword>
<evidence type="ECO:0000313" key="2">
    <source>
        <dbReference type="Proteomes" id="UP001497680"/>
    </source>
</evidence>
<dbReference type="Proteomes" id="UP001497680">
    <property type="component" value="Unassembled WGS sequence"/>
</dbReference>
<proteinExistence type="predicted"/>
<accession>A0ACC0CSF6</accession>
<protein>
    <submittedName>
        <fullName evidence="1">NmrA-like family protein</fullName>
    </submittedName>
</protein>
<name>A0ACC0CSF6_9PEZI</name>
<reference evidence="1 2" key="1">
    <citation type="journal article" date="2022" name="New Phytol.">
        <title>Ecological generalism drives hyperdiversity of secondary metabolite gene clusters in xylarialean endophytes.</title>
        <authorList>
            <person name="Franco M.E.E."/>
            <person name="Wisecaver J.H."/>
            <person name="Arnold A.E."/>
            <person name="Ju Y.M."/>
            <person name="Slot J.C."/>
            <person name="Ahrendt S."/>
            <person name="Moore L.P."/>
            <person name="Eastman K.E."/>
            <person name="Scott K."/>
            <person name="Konkel Z."/>
            <person name="Mondo S.J."/>
            <person name="Kuo A."/>
            <person name="Hayes R.D."/>
            <person name="Haridas S."/>
            <person name="Andreopoulos B."/>
            <person name="Riley R."/>
            <person name="LaButti K."/>
            <person name="Pangilinan J."/>
            <person name="Lipzen A."/>
            <person name="Amirebrahimi M."/>
            <person name="Yan J."/>
            <person name="Adam C."/>
            <person name="Keymanesh K."/>
            <person name="Ng V."/>
            <person name="Louie K."/>
            <person name="Northen T."/>
            <person name="Drula E."/>
            <person name="Henrissat B."/>
            <person name="Hsieh H.M."/>
            <person name="Youens-Clark K."/>
            <person name="Lutzoni F."/>
            <person name="Miadlikowska J."/>
            <person name="Eastwood D.C."/>
            <person name="Hamelin R.C."/>
            <person name="Grigoriev I.V."/>
            <person name="U'Ren J.M."/>
        </authorList>
    </citation>
    <scope>NUCLEOTIDE SEQUENCE [LARGE SCALE GENOMIC DNA]</scope>
    <source>
        <strain evidence="1 2">ER1909</strain>
    </source>
</reference>
<organism evidence="1 2">
    <name type="scientific">Hypoxylon rubiginosum</name>
    <dbReference type="NCBI Taxonomy" id="110542"/>
    <lineage>
        <taxon>Eukaryota</taxon>
        <taxon>Fungi</taxon>
        <taxon>Dikarya</taxon>
        <taxon>Ascomycota</taxon>
        <taxon>Pezizomycotina</taxon>
        <taxon>Sordariomycetes</taxon>
        <taxon>Xylariomycetidae</taxon>
        <taxon>Xylariales</taxon>
        <taxon>Hypoxylaceae</taxon>
        <taxon>Hypoxylon</taxon>
    </lineage>
</organism>